<dbReference type="GO" id="GO:0003677">
    <property type="term" value="F:DNA binding"/>
    <property type="evidence" value="ECO:0007669"/>
    <property type="project" value="UniProtKB-KW"/>
</dbReference>
<dbReference type="Gene3D" id="1.10.260.40">
    <property type="entry name" value="lambda repressor-like DNA-binding domains"/>
    <property type="match status" value="1"/>
</dbReference>
<dbReference type="Pfam" id="PF01381">
    <property type="entry name" value="HTH_3"/>
    <property type="match status" value="1"/>
</dbReference>
<sequence length="233" mass="27761">MTFGERIRSNRIKNNMSQQNLAILLHVTPQTISKWENDLSEPGFQIITEMTKIFHISHDELFVGETDVLYKGLIYTASKDLRMRKYYDFFIGLLIFLSLAMIITTAYISTIEILTWHFAFGFGLFTVFLLFMLYVISRWRYIYLNLPNDLFDVYHDKIMFSKGNPTIDKSRIQKFEIKKYQFYTGIRIYENVGYLKIFTTDQQSIVVRDILDIMDLKQVLYKIKIDNNKEEKK</sequence>
<name>A0A7U9XW64_9MOLU</name>
<keyword evidence="1" id="KW-0238">DNA-binding</keyword>
<dbReference type="PANTHER" id="PTHR46558">
    <property type="entry name" value="TRACRIPTIONAL REGULATORY PROTEIN-RELATED-RELATED"/>
    <property type="match status" value="1"/>
</dbReference>
<organism evidence="2 3">
    <name type="scientific">Mariniplasma anaerobium</name>
    <dbReference type="NCBI Taxonomy" id="2735436"/>
    <lineage>
        <taxon>Bacteria</taxon>
        <taxon>Bacillati</taxon>
        <taxon>Mycoplasmatota</taxon>
        <taxon>Mollicutes</taxon>
        <taxon>Acholeplasmatales</taxon>
        <taxon>Acholeplasmataceae</taxon>
        <taxon>Mariniplasma</taxon>
    </lineage>
</organism>
<evidence type="ECO:0000313" key="3">
    <source>
        <dbReference type="Proteomes" id="UP000620133"/>
    </source>
</evidence>
<dbReference type="Proteomes" id="UP000620133">
    <property type="component" value="Chromosome"/>
</dbReference>
<dbReference type="InterPro" id="IPR001387">
    <property type="entry name" value="Cro/C1-type_HTH"/>
</dbReference>
<dbReference type="CDD" id="cd00093">
    <property type="entry name" value="HTH_XRE"/>
    <property type="match status" value="1"/>
</dbReference>
<dbReference type="PANTHER" id="PTHR46558:SF15">
    <property type="entry name" value="HELIX-TURN-HELIX DOMAIN PROTEIN"/>
    <property type="match status" value="1"/>
</dbReference>
<keyword evidence="3" id="KW-1185">Reference proteome</keyword>
<reference evidence="2" key="1">
    <citation type="submission" date="2021-01" db="EMBL/GenBank/DDBJ databases">
        <title>Draft genome sequence of Acholeplasmataceae bacterium strain Mahy22.</title>
        <authorList>
            <person name="Watanabe M."/>
            <person name="Kojima H."/>
            <person name="Fukui M."/>
        </authorList>
    </citation>
    <scope>NUCLEOTIDE SEQUENCE</scope>
    <source>
        <strain evidence="2">Mahy22</strain>
    </source>
</reference>
<evidence type="ECO:0000256" key="1">
    <source>
        <dbReference type="ARBA" id="ARBA00023125"/>
    </source>
</evidence>
<protein>
    <submittedName>
        <fullName evidence="2">Uncharacterized protein</fullName>
    </submittedName>
</protein>
<dbReference type="PROSITE" id="PS50943">
    <property type="entry name" value="HTH_CROC1"/>
    <property type="match status" value="1"/>
</dbReference>
<dbReference type="InterPro" id="IPR010982">
    <property type="entry name" value="Lambda_DNA-bd_dom_sf"/>
</dbReference>
<proteinExistence type="predicted"/>
<dbReference type="RefSeq" id="WP_176239767.1">
    <property type="nucleotide sequence ID" value="NZ_AP024412.1"/>
</dbReference>
<dbReference type="SUPFAM" id="SSF47413">
    <property type="entry name" value="lambda repressor-like DNA-binding domains"/>
    <property type="match status" value="1"/>
</dbReference>
<dbReference type="EMBL" id="AP024412">
    <property type="protein sequence ID" value="BCR35922.1"/>
    <property type="molecule type" value="Genomic_DNA"/>
</dbReference>
<gene>
    <name evidence="2" type="ORF">MPAN_008150</name>
</gene>
<dbReference type="AlphaFoldDB" id="A0A7U9XW64"/>
<evidence type="ECO:0000313" key="2">
    <source>
        <dbReference type="EMBL" id="BCR35922.1"/>
    </source>
</evidence>
<dbReference type="SMART" id="SM00530">
    <property type="entry name" value="HTH_XRE"/>
    <property type="match status" value="1"/>
</dbReference>
<accession>A0A7U9XW64</accession>
<dbReference type="KEGG" id="manr:MPAN_008150"/>